<name>A0A9Q1KQ38_9CARY</name>
<dbReference type="AlphaFoldDB" id="A0A9Q1KQ38"/>
<evidence type="ECO:0000313" key="3">
    <source>
        <dbReference type="Proteomes" id="UP001153076"/>
    </source>
</evidence>
<evidence type="ECO:0000313" key="2">
    <source>
        <dbReference type="EMBL" id="KAJ8448736.1"/>
    </source>
</evidence>
<protein>
    <submittedName>
        <fullName evidence="2">Uncharacterized protein</fullName>
    </submittedName>
</protein>
<dbReference type="Proteomes" id="UP001153076">
    <property type="component" value="Unassembled WGS sequence"/>
</dbReference>
<gene>
    <name evidence="2" type="ORF">Cgig2_011357</name>
</gene>
<dbReference type="EMBL" id="JAKOGI010000027">
    <property type="protein sequence ID" value="KAJ8448736.1"/>
    <property type="molecule type" value="Genomic_DNA"/>
</dbReference>
<reference evidence="2" key="1">
    <citation type="submission" date="2022-04" db="EMBL/GenBank/DDBJ databases">
        <title>Carnegiea gigantea Genome sequencing and assembly v2.</title>
        <authorList>
            <person name="Copetti D."/>
            <person name="Sanderson M.J."/>
            <person name="Burquez A."/>
            <person name="Wojciechowski M.F."/>
        </authorList>
    </citation>
    <scope>NUCLEOTIDE SEQUENCE</scope>
    <source>
        <strain evidence="2">SGP5-SGP5p</strain>
        <tissue evidence="2">Aerial part</tissue>
    </source>
</reference>
<feature type="region of interest" description="Disordered" evidence="1">
    <location>
        <begin position="1"/>
        <end position="26"/>
    </location>
</feature>
<keyword evidence="3" id="KW-1185">Reference proteome</keyword>
<evidence type="ECO:0000256" key="1">
    <source>
        <dbReference type="SAM" id="MobiDB-lite"/>
    </source>
</evidence>
<proteinExistence type="predicted"/>
<comment type="caution">
    <text evidence="2">The sequence shown here is derived from an EMBL/GenBank/DDBJ whole genome shotgun (WGS) entry which is preliminary data.</text>
</comment>
<accession>A0A9Q1KQ38</accession>
<organism evidence="2 3">
    <name type="scientific">Carnegiea gigantea</name>
    <dbReference type="NCBI Taxonomy" id="171969"/>
    <lineage>
        <taxon>Eukaryota</taxon>
        <taxon>Viridiplantae</taxon>
        <taxon>Streptophyta</taxon>
        <taxon>Embryophyta</taxon>
        <taxon>Tracheophyta</taxon>
        <taxon>Spermatophyta</taxon>
        <taxon>Magnoliopsida</taxon>
        <taxon>eudicotyledons</taxon>
        <taxon>Gunneridae</taxon>
        <taxon>Pentapetalae</taxon>
        <taxon>Caryophyllales</taxon>
        <taxon>Cactineae</taxon>
        <taxon>Cactaceae</taxon>
        <taxon>Cactoideae</taxon>
        <taxon>Echinocereeae</taxon>
        <taxon>Carnegiea</taxon>
    </lineage>
</organism>
<sequence>MDHRSRLACSKESSETEPLNWTALEPPSTNAPAAEYYELPELPKVIFYAMLLNEAERLGRSGRKCRESGQCPCSLGKHGVPSYLQYERNGQLREGDLHLALEERFTASSPFPEDFHVLCPRFSLVEAEGTAAEFEIPEIVQATFYAMLLSEAVELGVAHEYTAENMKSSLVGLRWSTFEVWMDCMDCPLKAV</sequence>